<organism evidence="3 4">
    <name type="scientific">Reticulibacter mediterranei</name>
    <dbReference type="NCBI Taxonomy" id="2778369"/>
    <lineage>
        <taxon>Bacteria</taxon>
        <taxon>Bacillati</taxon>
        <taxon>Chloroflexota</taxon>
        <taxon>Ktedonobacteria</taxon>
        <taxon>Ktedonobacterales</taxon>
        <taxon>Reticulibacteraceae</taxon>
        <taxon>Reticulibacter</taxon>
    </lineage>
</organism>
<dbReference type="EMBL" id="BNJK01000003">
    <property type="protein sequence ID" value="GHP00648.1"/>
    <property type="molecule type" value="Genomic_DNA"/>
</dbReference>
<dbReference type="GO" id="GO:0003676">
    <property type="term" value="F:nucleic acid binding"/>
    <property type="evidence" value="ECO:0007669"/>
    <property type="project" value="InterPro"/>
</dbReference>
<feature type="domain" description="Reverse transcriptase" evidence="2">
    <location>
        <begin position="101"/>
        <end position="336"/>
    </location>
</feature>
<accession>A0A8J3J1J0</accession>
<dbReference type="InterPro" id="IPR043502">
    <property type="entry name" value="DNA/RNA_pol_sf"/>
</dbReference>
<dbReference type="PROSITE" id="PS50878">
    <property type="entry name" value="RT_POL"/>
    <property type="match status" value="1"/>
</dbReference>
<evidence type="ECO:0000313" key="3">
    <source>
        <dbReference type="EMBL" id="GHP00648.1"/>
    </source>
</evidence>
<dbReference type="InterPro" id="IPR030931">
    <property type="entry name" value="Group_II_RT_mat"/>
</dbReference>
<dbReference type="GO" id="GO:0008270">
    <property type="term" value="F:zinc ion binding"/>
    <property type="evidence" value="ECO:0007669"/>
    <property type="project" value="InterPro"/>
</dbReference>
<dbReference type="GO" id="GO:0004519">
    <property type="term" value="F:endonuclease activity"/>
    <property type="evidence" value="ECO:0007669"/>
    <property type="project" value="InterPro"/>
</dbReference>
<dbReference type="Gene3D" id="3.10.10.10">
    <property type="entry name" value="HIV Type 1 Reverse Transcriptase, subunit A, domain 1"/>
    <property type="match status" value="1"/>
</dbReference>
<comment type="caution">
    <text evidence="3">The sequence shown here is derived from an EMBL/GenBank/DDBJ whole genome shotgun (WGS) entry which is preliminary data.</text>
</comment>
<dbReference type="SUPFAM" id="SSF56672">
    <property type="entry name" value="DNA/RNA polymerases"/>
    <property type="match status" value="1"/>
</dbReference>
<dbReference type="Pfam" id="PF00078">
    <property type="entry name" value="RVT_1"/>
    <property type="match status" value="1"/>
</dbReference>
<dbReference type="InterPro" id="IPR013597">
    <property type="entry name" value="Mat_intron_G2"/>
</dbReference>
<evidence type="ECO:0000313" key="4">
    <source>
        <dbReference type="Proteomes" id="UP000597444"/>
    </source>
</evidence>
<dbReference type="CDD" id="cd01651">
    <property type="entry name" value="RT_G2_intron"/>
    <property type="match status" value="1"/>
</dbReference>
<gene>
    <name evidence="3" type="ORF">KSF_106950</name>
</gene>
<dbReference type="Proteomes" id="UP000597444">
    <property type="component" value="Unassembled WGS sequence"/>
</dbReference>
<keyword evidence="3" id="KW-0695">RNA-directed DNA polymerase</keyword>
<dbReference type="InterPro" id="IPR025960">
    <property type="entry name" value="RVT_N"/>
</dbReference>
<dbReference type="GO" id="GO:0003964">
    <property type="term" value="F:RNA-directed DNA polymerase activity"/>
    <property type="evidence" value="ECO:0007669"/>
    <property type="project" value="UniProtKB-KW"/>
</dbReference>
<dbReference type="InterPro" id="IPR003615">
    <property type="entry name" value="HNH_nuc"/>
</dbReference>
<dbReference type="SMART" id="SM00507">
    <property type="entry name" value="HNHc"/>
    <property type="match status" value="1"/>
</dbReference>
<reference evidence="3" key="1">
    <citation type="submission" date="2020-10" db="EMBL/GenBank/DDBJ databases">
        <title>Taxonomic study of unclassified bacteria belonging to the class Ktedonobacteria.</title>
        <authorList>
            <person name="Yabe S."/>
            <person name="Wang C.M."/>
            <person name="Zheng Y."/>
            <person name="Sakai Y."/>
            <person name="Cavaletti L."/>
            <person name="Monciardini P."/>
            <person name="Donadio S."/>
        </authorList>
    </citation>
    <scope>NUCLEOTIDE SEQUENCE</scope>
    <source>
        <strain evidence="3">ID150040</strain>
    </source>
</reference>
<proteinExistence type="predicted"/>
<dbReference type="RefSeq" id="WP_220211241.1">
    <property type="nucleotide sequence ID" value="NZ_BNJK01000003.1"/>
</dbReference>
<dbReference type="Gene3D" id="3.30.70.270">
    <property type="match status" value="1"/>
</dbReference>
<dbReference type="InterPro" id="IPR000477">
    <property type="entry name" value="RT_dom"/>
</dbReference>
<dbReference type="Pfam" id="PF13655">
    <property type="entry name" value="RVT_N"/>
    <property type="match status" value="1"/>
</dbReference>
<dbReference type="PANTHER" id="PTHR34047">
    <property type="entry name" value="NUCLEAR INTRON MATURASE 1, MITOCHONDRIAL-RELATED"/>
    <property type="match status" value="1"/>
</dbReference>
<dbReference type="NCBIfam" id="TIGR04416">
    <property type="entry name" value="group_II_RT_mat"/>
    <property type="match status" value="1"/>
</dbReference>
<dbReference type="InterPro" id="IPR051083">
    <property type="entry name" value="GrpII_Intron_Splice-Mob/Def"/>
</dbReference>
<evidence type="ECO:0000259" key="2">
    <source>
        <dbReference type="PROSITE" id="PS50878"/>
    </source>
</evidence>
<keyword evidence="3" id="KW-0808">Transferase</keyword>
<keyword evidence="4" id="KW-1185">Reference proteome</keyword>
<sequence>MADRKAPQRELPADPASETWNHLPWRKLEKHTFRLQKRIFRASQRGNTRAVHKLQKLLMKSEAARLIAVRRVTQDNRGKKTAGVDGIKSVSPKQRLVMAQRIHPKQWVKTSSKPVRRIYIPKPGKDEKRPLGIPTIFERGRQALAKLAMEPQWEARFEAHSYGFRPGRSCHDAIQAIFDAIKHKAKYILDADIAGCFDHISHPALLQKLDTYPTMKQAIKGWLKAGVLTEGRYTSTEQGTPQGGVISPLLMNIALHGMETALLQAYKVKERPQVVRYADDFAIFHPTEEGVKKAQTVVESWLREIGLELKPSKTRISHTLTPYQGNIGMDFLGFTIRQSPVGKNRTGTNGHGQPLGFKTLITPSKEAIQGQIRKLGAICKKCQGVSQERLIRQLNPVIRGWSNYYRAVVSKMVFSHCDHAVYEMTRAWARRRHPYKNGFWIKDRYWKTDETHKWIFRDQEGPRLRNHSDTVIRRHVKVKGNASPYDGNFWYWSQRLKQHPMLYGKLARLLQKQQGKCRWCELTFRHGDRVEIDHITPKSEGGGDELSNLMAIHRHCHDQRHARKAQIGIHDKDARIEEPDEGITFTSGSEGGQEGVIHLA</sequence>
<name>A0A8J3J1J0_9CHLR</name>
<dbReference type="AlphaFoldDB" id="A0A8J3J1J0"/>
<dbReference type="Gene3D" id="1.10.30.50">
    <property type="match status" value="1"/>
</dbReference>
<keyword evidence="3" id="KW-0548">Nucleotidyltransferase</keyword>
<feature type="region of interest" description="Disordered" evidence="1">
    <location>
        <begin position="572"/>
        <end position="600"/>
    </location>
</feature>
<dbReference type="PANTHER" id="PTHR34047:SF10">
    <property type="entry name" value="GROUP II INTRON-ASSOCIATED OPEN READING FRAME"/>
    <property type="match status" value="1"/>
</dbReference>
<dbReference type="InterPro" id="IPR043128">
    <property type="entry name" value="Rev_trsase/Diguanyl_cyclase"/>
</dbReference>
<dbReference type="Pfam" id="PF01844">
    <property type="entry name" value="HNH"/>
    <property type="match status" value="1"/>
</dbReference>
<evidence type="ECO:0000256" key="1">
    <source>
        <dbReference type="SAM" id="MobiDB-lite"/>
    </source>
</evidence>
<dbReference type="Pfam" id="PF08388">
    <property type="entry name" value="GIIM"/>
    <property type="match status" value="1"/>
</dbReference>
<protein>
    <submittedName>
        <fullName evidence="3">Group II intron reverse transcriptase/maturase</fullName>
    </submittedName>
</protein>
<dbReference type="InterPro" id="IPR002711">
    <property type="entry name" value="HNH"/>
</dbReference>
<dbReference type="CDD" id="cd00085">
    <property type="entry name" value="HNHc"/>
    <property type="match status" value="1"/>
</dbReference>